<dbReference type="EMBL" id="JAHDYR010000062">
    <property type="protein sequence ID" value="KAG9391265.1"/>
    <property type="molecule type" value="Genomic_DNA"/>
</dbReference>
<accession>A0A8J6ASJ0</accession>
<dbReference type="PANTHER" id="PTHR10974">
    <property type="entry name" value="FI08016P-RELATED"/>
    <property type="match status" value="1"/>
</dbReference>
<feature type="transmembrane region" description="Helical" evidence="1">
    <location>
        <begin position="568"/>
        <end position="591"/>
    </location>
</feature>
<dbReference type="GO" id="GO:0005615">
    <property type="term" value="C:extracellular space"/>
    <property type="evidence" value="ECO:0007669"/>
    <property type="project" value="TreeGrafter"/>
</dbReference>
<comment type="caution">
    <text evidence="2">The sequence shown here is derived from an EMBL/GenBank/DDBJ whole genome shotgun (WGS) entry which is preliminary data.</text>
</comment>
<evidence type="ECO:0000313" key="2">
    <source>
        <dbReference type="EMBL" id="KAG9391265.1"/>
    </source>
</evidence>
<dbReference type="OrthoDB" id="413313at2759"/>
<dbReference type="Pfam" id="PF02995">
    <property type="entry name" value="DUF229"/>
    <property type="match status" value="1"/>
</dbReference>
<gene>
    <name evidence="2" type="ORF">J8273_7539</name>
</gene>
<dbReference type="Gene3D" id="3.40.720.10">
    <property type="entry name" value="Alkaline Phosphatase, subunit A"/>
    <property type="match status" value="1"/>
</dbReference>
<reference evidence="2" key="1">
    <citation type="submission" date="2021-05" db="EMBL/GenBank/DDBJ databases">
        <title>A free-living protist that lacks canonical eukaryotic 1 DNA replication and segregation systems.</title>
        <authorList>
            <person name="Salas-Leiva D.E."/>
            <person name="Tromer E.C."/>
            <person name="Curtis B.A."/>
            <person name="Jerlstrom-Hultqvist J."/>
            <person name="Kolisko M."/>
            <person name="Yi Z."/>
            <person name="Salas-Leiva J.S."/>
            <person name="Gallot-Lavallee L."/>
            <person name="Kops G.J.P.L."/>
            <person name="Archibald J.M."/>
            <person name="Simpson A.G.B."/>
            <person name="Roger A.J."/>
        </authorList>
    </citation>
    <scope>NUCLEOTIDE SEQUENCE</scope>
    <source>
        <strain evidence="2">BICM</strain>
    </source>
</reference>
<keyword evidence="1" id="KW-0812">Transmembrane</keyword>
<evidence type="ECO:0000256" key="1">
    <source>
        <dbReference type="SAM" id="Phobius"/>
    </source>
</evidence>
<name>A0A8J6ASJ0_9EUKA</name>
<dbReference type="PANTHER" id="PTHR10974:SF1">
    <property type="entry name" value="FI08016P-RELATED"/>
    <property type="match status" value="1"/>
</dbReference>
<keyword evidence="1" id="KW-1133">Transmembrane helix</keyword>
<dbReference type="AlphaFoldDB" id="A0A8J6ASJ0"/>
<keyword evidence="3" id="KW-1185">Reference proteome</keyword>
<dbReference type="InterPro" id="IPR017850">
    <property type="entry name" value="Alkaline_phosphatase_core_sf"/>
</dbReference>
<dbReference type="SUPFAM" id="SSF53649">
    <property type="entry name" value="Alkaline phosphatase-like"/>
    <property type="match status" value="1"/>
</dbReference>
<protein>
    <submittedName>
        <fullName evidence="2">Uncharacterized protein</fullName>
    </submittedName>
</protein>
<keyword evidence="1" id="KW-0472">Membrane</keyword>
<organism evidence="2 3">
    <name type="scientific">Carpediemonas membranifera</name>
    <dbReference type="NCBI Taxonomy" id="201153"/>
    <lineage>
        <taxon>Eukaryota</taxon>
        <taxon>Metamonada</taxon>
        <taxon>Carpediemonas-like organisms</taxon>
        <taxon>Carpediemonas</taxon>
    </lineage>
</organism>
<dbReference type="InterPro" id="IPR004245">
    <property type="entry name" value="DUF229"/>
</dbReference>
<evidence type="ECO:0000313" key="3">
    <source>
        <dbReference type="Proteomes" id="UP000717585"/>
    </source>
</evidence>
<proteinExistence type="predicted"/>
<sequence length="596" mass="68188">MYGISHPPMAKKELAWINKYLTIAENDLAQCSPRVLAVFDHTTLVLSKGPGADELCPAKCIKYSLKPMPLAGDLFFDVQRWWHVLGEDPVDLVAKHGNDIYHDPQRWPGHYYVNVRCTCHHGTGLRDRVKPHATWAAQKMWPVLLRWLDDKIDTIPKKYSRYNNVLNEEIFQGYRETNPPQPATQTEMPESMGGLRHVVVMLSDAVSRPMLNRFAPAYVARLAEESAKPAWTRSFVPYRMGNFHVVSLNTVVNEIPLWGGLYSTYDDIWKPAPYPEWIFPNPKFHPEKMMWDYFREAGFKTGFMNEDCFDIASHKYGYGVDNHRHFDFAFTGTTCYGDKVLYVNPRPRVCTGTVPLAQDIFRASKEVFEARGDLDRIAMWNVFIVAHSKHIDAVRLIEDTWVDAVEYYMAQRNDTMLVLLSDHGLHYGKGYENHETSFLEHKVPYLDILVPQWWAEKWPAAVTALDQNRHSLVGPFDVHATLRHLIEFPRPFDEVKDGILATMNVPDSVDPRSLLEPVADTPFTRSCAEVGVLPGYCIFNEGLFTQYGGQERGDDPETRETRSTAMKFAAWGVSATMLLVAVSLIWVCVALKSFHL</sequence>
<dbReference type="Proteomes" id="UP000717585">
    <property type="component" value="Unassembled WGS sequence"/>
</dbReference>